<dbReference type="AlphaFoldDB" id="A0A2G9Q4A2"/>
<proteinExistence type="predicted"/>
<feature type="non-terminal residue" evidence="1">
    <location>
        <position position="1"/>
    </location>
</feature>
<keyword evidence="2" id="KW-1185">Reference proteome</keyword>
<evidence type="ECO:0000313" key="2">
    <source>
        <dbReference type="Proteomes" id="UP000228934"/>
    </source>
</evidence>
<dbReference type="EMBL" id="KZ369260">
    <property type="protein sequence ID" value="PIO10375.1"/>
    <property type="molecule type" value="Genomic_DNA"/>
</dbReference>
<dbReference type="Proteomes" id="UP000228934">
    <property type="component" value="Unassembled WGS sequence"/>
</dbReference>
<reference evidence="2" key="1">
    <citation type="journal article" date="2017" name="Nat. Commun.">
        <title>The North American bullfrog draft genome provides insight into hormonal regulation of long noncoding RNA.</title>
        <authorList>
            <person name="Hammond S.A."/>
            <person name="Warren R.L."/>
            <person name="Vandervalk B.P."/>
            <person name="Kucuk E."/>
            <person name="Khan H."/>
            <person name="Gibb E.A."/>
            <person name="Pandoh P."/>
            <person name="Kirk H."/>
            <person name="Zhao Y."/>
            <person name="Jones M."/>
            <person name="Mungall A.J."/>
            <person name="Coope R."/>
            <person name="Pleasance S."/>
            <person name="Moore R.A."/>
            <person name="Holt R.A."/>
            <person name="Round J.M."/>
            <person name="Ohora S."/>
            <person name="Walle B.V."/>
            <person name="Veldhoen N."/>
            <person name="Helbing C.C."/>
            <person name="Birol I."/>
        </authorList>
    </citation>
    <scope>NUCLEOTIDE SEQUENCE [LARGE SCALE GENOMIC DNA]</scope>
</reference>
<gene>
    <name evidence="1" type="ORF">AB205_0173890</name>
</gene>
<evidence type="ECO:0000313" key="1">
    <source>
        <dbReference type="EMBL" id="PIO10375.1"/>
    </source>
</evidence>
<feature type="non-terminal residue" evidence="1">
    <location>
        <position position="138"/>
    </location>
</feature>
<accession>A0A2G9Q4A2</accession>
<organism evidence="1 2">
    <name type="scientific">Aquarana catesbeiana</name>
    <name type="common">American bullfrog</name>
    <name type="synonym">Rana catesbeiana</name>
    <dbReference type="NCBI Taxonomy" id="8400"/>
    <lineage>
        <taxon>Eukaryota</taxon>
        <taxon>Metazoa</taxon>
        <taxon>Chordata</taxon>
        <taxon>Craniata</taxon>
        <taxon>Vertebrata</taxon>
        <taxon>Euteleostomi</taxon>
        <taxon>Amphibia</taxon>
        <taxon>Batrachia</taxon>
        <taxon>Anura</taxon>
        <taxon>Neobatrachia</taxon>
        <taxon>Ranoidea</taxon>
        <taxon>Ranidae</taxon>
        <taxon>Aquarana</taxon>
    </lineage>
</organism>
<name>A0A2G9Q4A2_AQUCT</name>
<sequence length="138" mass="14665">LLLPTVGVSWGTLGVATWSQLQPSPSSPLEALVNTCWLLDSAPQGILCSNPGGFRVGVPAPVPSLHPDSHPQQSAVGSTALRCTPDPNGVHLSPSLKGIVRRLETQESNQTQVMRFLKNLASRFKQLQASLGNPNLQP</sequence>
<protein>
    <submittedName>
        <fullName evidence="1">Uncharacterized protein</fullName>
    </submittedName>
</protein>